<dbReference type="GO" id="GO:0005524">
    <property type="term" value="F:ATP binding"/>
    <property type="evidence" value="ECO:0007669"/>
    <property type="project" value="UniProtKB-KW"/>
</dbReference>
<dbReference type="InterPro" id="IPR004166">
    <property type="entry name" value="a-kinase_dom"/>
</dbReference>
<comment type="caution">
    <text evidence="9">The sequence shown here is derived from an EMBL/GenBank/DDBJ whole genome shotgun (WGS) entry which is preliminary data.</text>
</comment>
<dbReference type="CDD" id="cd04515">
    <property type="entry name" value="Alpha_kinase"/>
    <property type="match status" value="1"/>
</dbReference>
<dbReference type="EMBL" id="CAJNNW010033072">
    <property type="protein sequence ID" value="CAE8716974.1"/>
    <property type="molecule type" value="Genomic_DNA"/>
</dbReference>
<dbReference type="Gene3D" id="3.20.200.10">
    <property type="entry name" value="MHCK/EF2 kinase"/>
    <property type="match status" value="1"/>
</dbReference>
<dbReference type="Pfam" id="PF00092">
    <property type="entry name" value="VWA"/>
    <property type="match status" value="1"/>
</dbReference>
<evidence type="ECO:0000256" key="4">
    <source>
        <dbReference type="ARBA" id="ARBA00022777"/>
    </source>
</evidence>
<evidence type="ECO:0000256" key="1">
    <source>
        <dbReference type="ARBA" id="ARBA00022527"/>
    </source>
</evidence>
<dbReference type="InterPro" id="IPR011009">
    <property type="entry name" value="Kinase-like_dom_sf"/>
</dbReference>
<feature type="compositionally biased region" description="Acidic residues" evidence="6">
    <location>
        <begin position="133"/>
        <end position="145"/>
    </location>
</feature>
<proteinExistence type="predicted"/>
<evidence type="ECO:0000259" key="8">
    <source>
        <dbReference type="PROSITE" id="PS51158"/>
    </source>
</evidence>
<feature type="region of interest" description="Disordered" evidence="6">
    <location>
        <begin position="130"/>
        <end position="154"/>
    </location>
</feature>
<evidence type="ECO:0000313" key="10">
    <source>
        <dbReference type="Proteomes" id="UP000626109"/>
    </source>
</evidence>
<keyword evidence="3" id="KW-0547">Nucleotide-binding</keyword>
<keyword evidence="5" id="KW-0067">ATP-binding</keyword>
<dbReference type="PANTHER" id="PTHR45992">
    <property type="entry name" value="EUKARYOTIC ELONGATION FACTOR 2 KINASE-RELATED"/>
    <property type="match status" value="1"/>
</dbReference>
<keyword evidence="4" id="KW-0418">Kinase</keyword>
<dbReference type="PROSITE" id="PS50234">
    <property type="entry name" value="VWFA"/>
    <property type="match status" value="1"/>
</dbReference>
<name>A0A813L074_POLGL</name>
<dbReference type="CDD" id="cd00198">
    <property type="entry name" value="vWFA"/>
    <property type="match status" value="1"/>
</dbReference>
<dbReference type="Proteomes" id="UP000626109">
    <property type="component" value="Unassembled WGS sequence"/>
</dbReference>
<dbReference type="SMART" id="SM00327">
    <property type="entry name" value="VWA"/>
    <property type="match status" value="1"/>
</dbReference>
<dbReference type="SMART" id="SM00811">
    <property type="entry name" value="Alpha_kinase"/>
    <property type="match status" value="1"/>
</dbReference>
<organism evidence="9 10">
    <name type="scientific">Polarella glacialis</name>
    <name type="common">Dinoflagellate</name>
    <dbReference type="NCBI Taxonomy" id="89957"/>
    <lineage>
        <taxon>Eukaryota</taxon>
        <taxon>Sar</taxon>
        <taxon>Alveolata</taxon>
        <taxon>Dinophyceae</taxon>
        <taxon>Suessiales</taxon>
        <taxon>Suessiaceae</taxon>
        <taxon>Polarella</taxon>
    </lineage>
</organism>
<evidence type="ECO:0000256" key="5">
    <source>
        <dbReference type="ARBA" id="ARBA00022840"/>
    </source>
</evidence>
<evidence type="ECO:0000256" key="2">
    <source>
        <dbReference type="ARBA" id="ARBA00022679"/>
    </source>
</evidence>
<evidence type="ECO:0008006" key="11">
    <source>
        <dbReference type="Google" id="ProtNLM"/>
    </source>
</evidence>
<feature type="region of interest" description="Disordered" evidence="6">
    <location>
        <begin position="384"/>
        <end position="405"/>
    </location>
</feature>
<dbReference type="InterPro" id="IPR051852">
    <property type="entry name" value="Alpha-type_PK"/>
</dbReference>
<sequence length="901" mass="98837">MSDAPKSEHGKGAVAQEFEARVGECEWCSEVREGWSTCSTVGFCQESGNFYCEVCWGEYDAQGGVGTEDYAGKAWHDEILNAEILETGHADSGQALEFLKCALAEMSEPMVPLIAALSVEGDIHGVDASEASEQGDDAGEEEQDELMPLPGEGRKNWNAMENPELLGTSSLPSKLCQQAAGAHIVLLVDTSGSMRTVDVASQDSAIARVEAVQETLQVFMEAQAESSSANVYSMVSFNARSKVHFSRKSARQALAIIRHSPSMTPCQGTEFIVGLAAVKQLVCGGLDVRAPHIVVLSDGRPNDSAKLLKRAQQMLIARPGLRIHAIGFGDSADTFDMLQQLTSIGNGTFVPSRLSVAGLHHAFSSVSSTITNTQTSTSAFTFRNKHSSRGTGEHFDSTDNGTRPCPRLRQVTFEPPNQFFFGENRSITFECSRSWFAFDGHEVRCYSAKAPSSCSHRVSLRLRPFTQGGMRLVYCFQDTTIPLTLEQRDEFVMRTAGTDARMVAKLSKYTDAWHNSEEVASTHACSSAVAKFYARIFTLAAAHVLGWWGRTMARIIFLECYRYTFTKGTGTPPASVMVAERYLPGIFLKYNSNKGYVNREAPDSEVVQAFSHFTYRITKGTLMVLDLQGVHLDKAHRRRSHLILTDPQVVSIDKHWGPGDLGSQGDAVTRTSEDSGLSLQPTLCSGARDVQGESRCQQNWEMPSSHEMGAMHLAGQRSGSAASSTQLIGNCTIVHGPDSKKATFSDLDLGSLAEKIAFEFEIPKEPPSVSGTSLYRVERKMEVSSLCFTQNSISSHFRDGRPIYGLLNDINEGDFDPLRDLEPLDVVFHAGLWMSLSNRRLWALKHSSLAMAGEELWVRVRARPADKEFQSKRTTKNNGESVIFARSRSPSPGVSIKRGSF</sequence>
<dbReference type="Gene3D" id="3.40.50.410">
    <property type="entry name" value="von Willebrand factor, type A domain"/>
    <property type="match status" value="1"/>
</dbReference>
<keyword evidence="1" id="KW-0723">Serine/threonine-protein kinase</keyword>
<dbReference type="Pfam" id="PF02816">
    <property type="entry name" value="Alpha_kinase"/>
    <property type="match status" value="1"/>
</dbReference>
<dbReference type="PROSITE" id="PS51158">
    <property type="entry name" value="ALPHA_KINASE"/>
    <property type="match status" value="1"/>
</dbReference>
<keyword evidence="2" id="KW-0808">Transferase</keyword>
<dbReference type="GO" id="GO:0004674">
    <property type="term" value="F:protein serine/threonine kinase activity"/>
    <property type="evidence" value="ECO:0007669"/>
    <property type="project" value="UniProtKB-KW"/>
</dbReference>
<feature type="domain" description="VWFA" evidence="7">
    <location>
        <begin position="183"/>
        <end position="370"/>
    </location>
</feature>
<evidence type="ECO:0000313" key="9">
    <source>
        <dbReference type="EMBL" id="CAE8716974.1"/>
    </source>
</evidence>
<evidence type="ECO:0000259" key="7">
    <source>
        <dbReference type="PROSITE" id="PS50234"/>
    </source>
</evidence>
<dbReference type="AlphaFoldDB" id="A0A813L074"/>
<dbReference type="InterPro" id="IPR036465">
    <property type="entry name" value="vWFA_dom_sf"/>
</dbReference>
<evidence type="ECO:0000256" key="3">
    <source>
        <dbReference type="ARBA" id="ARBA00022741"/>
    </source>
</evidence>
<feature type="domain" description="Alpha-type protein kinase" evidence="8">
    <location>
        <begin position="438"/>
        <end position="693"/>
    </location>
</feature>
<gene>
    <name evidence="9" type="ORF">PGLA2088_LOCUS39317</name>
</gene>
<dbReference type="SUPFAM" id="SSF53300">
    <property type="entry name" value="vWA-like"/>
    <property type="match status" value="1"/>
</dbReference>
<reference evidence="9" key="1">
    <citation type="submission" date="2021-02" db="EMBL/GenBank/DDBJ databases">
        <authorList>
            <person name="Dougan E. K."/>
            <person name="Rhodes N."/>
            <person name="Thang M."/>
            <person name="Chan C."/>
        </authorList>
    </citation>
    <scope>NUCLEOTIDE SEQUENCE</scope>
</reference>
<protein>
    <recommendedName>
        <fullName evidence="11">Alpha-type protein kinase domain-containing protein</fullName>
    </recommendedName>
</protein>
<accession>A0A813L074</accession>
<evidence type="ECO:0000256" key="6">
    <source>
        <dbReference type="SAM" id="MobiDB-lite"/>
    </source>
</evidence>
<dbReference type="InterPro" id="IPR002035">
    <property type="entry name" value="VWF_A"/>
</dbReference>
<dbReference type="SUPFAM" id="SSF56112">
    <property type="entry name" value="Protein kinase-like (PK-like)"/>
    <property type="match status" value="1"/>
</dbReference>